<dbReference type="GO" id="GO:0016301">
    <property type="term" value="F:kinase activity"/>
    <property type="evidence" value="ECO:0007669"/>
    <property type="project" value="UniProtKB-KW"/>
</dbReference>
<evidence type="ECO:0000259" key="8">
    <source>
        <dbReference type="Pfam" id="PF00069"/>
    </source>
</evidence>
<dbReference type="Pfam" id="PF00069">
    <property type="entry name" value="Pkinase"/>
    <property type="match status" value="1"/>
</dbReference>
<evidence type="ECO:0000256" key="7">
    <source>
        <dbReference type="SAM" id="MobiDB-lite"/>
    </source>
</evidence>
<keyword evidence="5" id="KW-0067">ATP-binding</keyword>
<evidence type="ECO:0000313" key="10">
    <source>
        <dbReference type="Proteomes" id="UP001412067"/>
    </source>
</evidence>
<keyword evidence="2" id="KW-0808">Transferase</keyword>
<dbReference type="PANTHER" id="PTHR11584">
    <property type="entry name" value="SERINE/THREONINE PROTEIN KINASE"/>
    <property type="match status" value="1"/>
</dbReference>
<dbReference type="Proteomes" id="UP001412067">
    <property type="component" value="Unassembled WGS sequence"/>
</dbReference>
<keyword evidence="10" id="KW-1185">Reference proteome</keyword>
<evidence type="ECO:0000256" key="3">
    <source>
        <dbReference type="ARBA" id="ARBA00022741"/>
    </source>
</evidence>
<keyword evidence="4 9" id="KW-0418">Kinase</keyword>
<dbReference type="PANTHER" id="PTHR11584:SF369">
    <property type="entry name" value="MITOGEN-ACTIVATED PROTEIN KINASE KINASE KINASE 19-RELATED"/>
    <property type="match status" value="1"/>
</dbReference>
<feature type="domain" description="Protein kinase" evidence="8">
    <location>
        <begin position="88"/>
        <end position="149"/>
    </location>
</feature>
<evidence type="ECO:0000256" key="5">
    <source>
        <dbReference type="ARBA" id="ARBA00022840"/>
    </source>
</evidence>
<keyword evidence="6" id="KW-0175">Coiled coil</keyword>
<keyword evidence="3" id="KW-0547">Nucleotide-binding</keyword>
<evidence type="ECO:0000313" key="9">
    <source>
        <dbReference type="EMBL" id="KAK8937530.1"/>
    </source>
</evidence>
<protein>
    <submittedName>
        <fullName evidence="9">Mitogen-activated protein kinase kinase kinase NPK1</fullName>
    </submittedName>
</protein>
<proteinExistence type="predicted"/>
<evidence type="ECO:0000256" key="2">
    <source>
        <dbReference type="ARBA" id="ARBA00022679"/>
    </source>
</evidence>
<dbReference type="SUPFAM" id="SSF56112">
    <property type="entry name" value="Protein kinase-like (PK-like)"/>
    <property type="match status" value="1"/>
</dbReference>
<keyword evidence="1" id="KW-0723">Serine/threonine-protein kinase</keyword>
<feature type="region of interest" description="Disordered" evidence="7">
    <location>
        <begin position="206"/>
        <end position="232"/>
    </location>
</feature>
<comment type="caution">
    <text evidence="9">The sequence shown here is derived from an EMBL/GenBank/DDBJ whole genome shotgun (WGS) entry which is preliminary data.</text>
</comment>
<dbReference type="EMBL" id="JBBWWR010000031">
    <property type="protein sequence ID" value="KAK8937530.1"/>
    <property type="molecule type" value="Genomic_DNA"/>
</dbReference>
<reference evidence="9 10" key="1">
    <citation type="journal article" date="2022" name="Nat. Plants">
        <title>Genomes of leafy and leafless Platanthera orchids illuminate the evolution of mycoheterotrophy.</title>
        <authorList>
            <person name="Li M.H."/>
            <person name="Liu K.W."/>
            <person name="Li Z."/>
            <person name="Lu H.C."/>
            <person name="Ye Q.L."/>
            <person name="Zhang D."/>
            <person name="Wang J.Y."/>
            <person name="Li Y.F."/>
            <person name="Zhong Z.M."/>
            <person name="Liu X."/>
            <person name="Yu X."/>
            <person name="Liu D.K."/>
            <person name="Tu X.D."/>
            <person name="Liu B."/>
            <person name="Hao Y."/>
            <person name="Liao X.Y."/>
            <person name="Jiang Y.T."/>
            <person name="Sun W.H."/>
            <person name="Chen J."/>
            <person name="Chen Y.Q."/>
            <person name="Ai Y."/>
            <person name="Zhai J.W."/>
            <person name="Wu S.S."/>
            <person name="Zhou Z."/>
            <person name="Hsiao Y.Y."/>
            <person name="Wu W.L."/>
            <person name="Chen Y.Y."/>
            <person name="Lin Y.F."/>
            <person name="Hsu J.L."/>
            <person name="Li C.Y."/>
            <person name="Wang Z.W."/>
            <person name="Zhao X."/>
            <person name="Zhong W.Y."/>
            <person name="Ma X.K."/>
            <person name="Ma L."/>
            <person name="Huang J."/>
            <person name="Chen G.Z."/>
            <person name="Huang M.Z."/>
            <person name="Huang L."/>
            <person name="Peng D.H."/>
            <person name="Luo Y.B."/>
            <person name="Zou S.Q."/>
            <person name="Chen S.P."/>
            <person name="Lan S."/>
            <person name="Tsai W.C."/>
            <person name="Van de Peer Y."/>
            <person name="Liu Z.J."/>
        </authorList>
    </citation>
    <scope>NUCLEOTIDE SEQUENCE [LARGE SCALE GENOMIC DNA]</scope>
    <source>
        <strain evidence="9">Lor288</strain>
    </source>
</reference>
<evidence type="ECO:0000256" key="1">
    <source>
        <dbReference type="ARBA" id="ARBA00022527"/>
    </source>
</evidence>
<evidence type="ECO:0000256" key="4">
    <source>
        <dbReference type="ARBA" id="ARBA00022777"/>
    </source>
</evidence>
<gene>
    <name evidence="9" type="primary">NPK1</name>
    <name evidence="9" type="ORF">KSP40_PGU022459</name>
</gene>
<dbReference type="Gene3D" id="1.10.510.10">
    <property type="entry name" value="Transferase(Phosphotransferase) domain 1"/>
    <property type="match status" value="1"/>
</dbReference>
<feature type="coiled-coil region" evidence="6">
    <location>
        <begin position="174"/>
        <end position="201"/>
    </location>
</feature>
<name>A0ABR2LC92_9ASPA</name>
<accession>A0ABR2LC92</accession>
<dbReference type="InterPro" id="IPR000719">
    <property type="entry name" value="Prot_kinase_dom"/>
</dbReference>
<organism evidence="9 10">
    <name type="scientific">Platanthera guangdongensis</name>
    <dbReference type="NCBI Taxonomy" id="2320717"/>
    <lineage>
        <taxon>Eukaryota</taxon>
        <taxon>Viridiplantae</taxon>
        <taxon>Streptophyta</taxon>
        <taxon>Embryophyta</taxon>
        <taxon>Tracheophyta</taxon>
        <taxon>Spermatophyta</taxon>
        <taxon>Magnoliopsida</taxon>
        <taxon>Liliopsida</taxon>
        <taxon>Asparagales</taxon>
        <taxon>Orchidaceae</taxon>
        <taxon>Orchidoideae</taxon>
        <taxon>Orchideae</taxon>
        <taxon>Orchidinae</taxon>
        <taxon>Platanthera</taxon>
    </lineage>
</organism>
<dbReference type="InterPro" id="IPR011009">
    <property type="entry name" value="Kinase-like_dom_sf"/>
</dbReference>
<sequence length="232" mass="25005">MLGEPSTHLHSTSRGGCEIHMPLACQARAFPPALAGTFYSFWASICTMALVQEHCGFALPDEKGQDDSAEPHGIVEVSKSCDKLFEMSSADIWSVGCTIIEMATGKPSWSQQFEEVAGSFHIGTTRHPPIPDFLSSEATSFLLKCLQKRGEFPSEKKSTRLSLAASECPDAAIVAQLYARITRLEEENRGLKARNIQLVNLLVPPSPTKGKTFGCDDAGATSRKSGQSASPS</sequence>
<feature type="compositionally biased region" description="Polar residues" evidence="7">
    <location>
        <begin position="222"/>
        <end position="232"/>
    </location>
</feature>
<evidence type="ECO:0000256" key="6">
    <source>
        <dbReference type="SAM" id="Coils"/>
    </source>
</evidence>